<comment type="caution">
    <text evidence="1">The sequence shown here is derived from an EMBL/GenBank/DDBJ whole genome shotgun (WGS) entry which is preliminary data.</text>
</comment>
<organism evidence="1 2">
    <name type="scientific">Molossus molossus</name>
    <name type="common">Pallas' mastiff bat</name>
    <name type="synonym">Vespertilio molossus</name>
    <dbReference type="NCBI Taxonomy" id="27622"/>
    <lineage>
        <taxon>Eukaryota</taxon>
        <taxon>Metazoa</taxon>
        <taxon>Chordata</taxon>
        <taxon>Craniata</taxon>
        <taxon>Vertebrata</taxon>
        <taxon>Euteleostomi</taxon>
        <taxon>Mammalia</taxon>
        <taxon>Eutheria</taxon>
        <taxon>Laurasiatheria</taxon>
        <taxon>Chiroptera</taxon>
        <taxon>Yangochiroptera</taxon>
        <taxon>Molossidae</taxon>
        <taxon>Molossus</taxon>
    </lineage>
</organism>
<dbReference type="EMBL" id="JACASF010000009">
    <property type="protein sequence ID" value="KAF6460563.1"/>
    <property type="molecule type" value="Genomic_DNA"/>
</dbReference>
<keyword evidence="2" id="KW-1185">Reference proteome</keyword>
<evidence type="ECO:0000313" key="1">
    <source>
        <dbReference type="EMBL" id="KAF6460563.1"/>
    </source>
</evidence>
<dbReference type="InParanoid" id="A0A7J8GKG2"/>
<dbReference type="Proteomes" id="UP000550707">
    <property type="component" value="Unassembled WGS sequence"/>
</dbReference>
<reference evidence="1 2" key="1">
    <citation type="journal article" date="2020" name="Nature">
        <title>Six reference-quality genomes reveal evolution of bat adaptations.</title>
        <authorList>
            <person name="Jebb D."/>
            <person name="Huang Z."/>
            <person name="Pippel M."/>
            <person name="Hughes G.M."/>
            <person name="Lavrichenko K."/>
            <person name="Devanna P."/>
            <person name="Winkler S."/>
            <person name="Jermiin L.S."/>
            <person name="Skirmuntt E.C."/>
            <person name="Katzourakis A."/>
            <person name="Burkitt-Gray L."/>
            <person name="Ray D.A."/>
            <person name="Sullivan K.A.M."/>
            <person name="Roscito J.G."/>
            <person name="Kirilenko B.M."/>
            <person name="Davalos L.M."/>
            <person name="Corthals A.P."/>
            <person name="Power M.L."/>
            <person name="Jones G."/>
            <person name="Ransome R.D."/>
            <person name="Dechmann D.K.N."/>
            <person name="Locatelli A.G."/>
            <person name="Puechmaille S.J."/>
            <person name="Fedrigo O."/>
            <person name="Jarvis E.D."/>
            <person name="Hiller M."/>
            <person name="Vernes S.C."/>
            <person name="Myers E.W."/>
            <person name="Teeling E.C."/>
        </authorList>
    </citation>
    <scope>NUCLEOTIDE SEQUENCE [LARGE SCALE GENOMIC DNA]</scope>
    <source>
        <strain evidence="1">MMolMol1</strain>
        <tissue evidence="1">Muscle</tissue>
    </source>
</reference>
<dbReference type="AlphaFoldDB" id="A0A7J8GKG2"/>
<protein>
    <submittedName>
        <fullName evidence="1">Uncharacterized protein</fullName>
    </submittedName>
</protein>
<accession>A0A7J8GKG2</accession>
<name>A0A7J8GKG2_MOLMO</name>
<proteinExistence type="predicted"/>
<sequence length="141" mass="15259">MVRSPLVPIVTPTYILLQPVWNRTSNGSMFVPVFRNILFPFLYSFPWVWGMDSRTTQGTCSQDAGPTRQSLFASSVRRAGGCYSHVLTSSLTSARGPASQHSALRVCTGAGKALTRDPRAAPFVELGPGAWKRQCTNGPAA</sequence>
<evidence type="ECO:0000313" key="2">
    <source>
        <dbReference type="Proteomes" id="UP000550707"/>
    </source>
</evidence>
<gene>
    <name evidence="1" type="ORF">HJG59_011476</name>
</gene>